<keyword evidence="1" id="KW-0472">Membrane</keyword>
<evidence type="ECO:0000256" key="1">
    <source>
        <dbReference type="SAM" id="Phobius"/>
    </source>
</evidence>
<feature type="transmembrane region" description="Helical" evidence="1">
    <location>
        <begin position="5"/>
        <end position="22"/>
    </location>
</feature>
<dbReference type="EMBL" id="MN740003">
    <property type="protein sequence ID" value="QHT82741.1"/>
    <property type="molecule type" value="Genomic_DNA"/>
</dbReference>
<keyword evidence="1" id="KW-1133">Transmembrane helix</keyword>
<keyword evidence="1" id="KW-0812">Transmembrane</keyword>
<dbReference type="AlphaFoldDB" id="A0A6C0HPY2"/>
<reference evidence="2" key="1">
    <citation type="journal article" date="2020" name="Nature">
        <title>Giant virus diversity and host interactions through global metagenomics.</title>
        <authorList>
            <person name="Schulz F."/>
            <person name="Roux S."/>
            <person name="Paez-Espino D."/>
            <person name="Jungbluth S."/>
            <person name="Walsh D.A."/>
            <person name="Denef V.J."/>
            <person name="McMahon K.D."/>
            <person name="Konstantinidis K.T."/>
            <person name="Eloe-Fadrosh E.A."/>
            <person name="Kyrpides N.C."/>
            <person name="Woyke T."/>
        </authorList>
    </citation>
    <scope>NUCLEOTIDE SEQUENCE</scope>
    <source>
        <strain evidence="2">GVMAG-M-3300023184-165</strain>
    </source>
</reference>
<feature type="transmembrane region" description="Helical" evidence="1">
    <location>
        <begin position="222"/>
        <end position="240"/>
    </location>
</feature>
<feature type="transmembrane region" description="Helical" evidence="1">
    <location>
        <begin position="83"/>
        <end position="106"/>
    </location>
</feature>
<proteinExistence type="predicted"/>
<name>A0A6C0HPY2_9ZZZZ</name>
<organism evidence="2">
    <name type="scientific">viral metagenome</name>
    <dbReference type="NCBI Taxonomy" id="1070528"/>
    <lineage>
        <taxon>unclassified sequences</taxon>
        <taxon>metagenomes</taxon>
        <taxon>organismal metagenomes</taxon>
    </lineage>
</organism>
<evidence type="ECO:0000313" key="2">
    <source>
        <dbReference type="EMBL" id="QHT82741.1"/>
    </source>
</evidence>
<accession>A0A6C0HPY2</accession>
<feature type="transmembrane region" description="Helical" evidence="1">
    <location>
        <begin position="50"/>
        <end position="71"/>
    </location>
</feature>
<sequence length="280" mass="30970">MDSSFFSLLIFALITLVYYLLLKPKLNASAFDDPTGAEYAAYSSSNNTALLIYFLFVVLTQMGINASVMVTKCGGSLMQNIGSAFLMTLIPWIFIFGGVIICLMMFPGFKSAFSNVIGYFAVSNSANNILSELLVNTDLNQTINAAKDADPTKINSLKSAAEAIIKLCGNMSILINQIVPSNFMEYWAMLVPLMKEQYQAGAPEIKQQLLDAVVVRDNIGEALWYIYAAVLLISITQYNIMTRPCNKDLATLQASQDQYLKTEKKINDDSEKQKATLYTL</sequence>
<protein>
    <submittedName>
        <fullName evidence="2">Uncharacterized protein</fullName>
    </submittedName>
</protein>